<evidence type="ECO:0000256" key="8">
    <source>
        <dbReference type="ARBA" id="ARBA00022692"/>
    </source>
</evidence>
<evidence type="ECO:0000256" key="2">
    <source>
        <dbReference type="ARBA" id="ARBA00004651"/>
    </source>
</evidence>
<evidence type="ECO:0000256" key="1">
    <source>
        <dbReference type="ARBA" id="ARBA00003408"/>
    </source>
</evidence>
<dbReference type="RefSeq" id="WP_103240892.1">
    <property type="nucleotide sequence ID" value="NZ_CANRXC010000009.1"/>
</dbReference>
<reference evidence="14 15" key="1">
    <citation type="submission" date="2018-01" db="EMBL/GenBank/DDBJ databases">
        <authorList>
            <person name="Gaut B.S."/>
            <person name="Morton B.R."/>
            <person name="Clegg M.T."/>
            <person name="Duvall M.R."/>
        </authorList>
    </citation>
    <scope>NUCLEOTIDE SEQUENCE [LARGE SCALE GENOMIC DNA]</scope>
    <source>
        <strain evidence="14">GP69</strain>
    </source>
</reference>
<feature type="transmembrane region" description="Helical" evidence="13">
    <location>
        <begin position="362"/>
        <end position="381"/>
    </location>
</feature>
<keyword evidence="8 13" id="KW-0812">Transmembrane</keyword>
<dbReference type="PANTHER" id="PTHR43298:SF2">
    <property type="entry name" value="FMN_FAD EXPORTER YEEO-RELATED"/>
    <property type="match status" value="1"/>
</dbReference>
<name>A0A2K4ZK59_9FIRM</name>
<sequence>MKKDLTQGNVTKNMLLFAGPMILGNLLQQFYNIADTLIVGRFLGPDALAAVGSAYTLMTFLTSILIGMCMGSGALFSYYFGKKENKKMKDCMQLSFLLIGGVTLLLNFLVMLFCRPILRLLQVPDQLMEMMHTYVWIIFMGIFFVFLYNYFAYLLRAVGNSVVPLYFLGSTAVLNVALDLIFVVVCRWGIAGAAAATIIAQAVSGLGLAAYTWIREPNLRFPLRLSSPEKGAAGEILRFSFSSSVQQSVMNFGILMIQGLVNSFGPEVMAAFAAAVKIDSFAYMPAQEFGNAFSLFISQNHGAGEKGRVRQGMRSAVRISLLFCAVISLLVFVFAPYLMLLFVSPEDVNIIATGAGYLRVEGAFYCGIGILFLLYGYYRGVNRPEMSLVLTIISLGTRVLLAYILAPIPQIGVVGIWSAIPIGWILADVTGILYLRRLEKGHTFTGPTTE</sequence>
<evidence type="ECO:0000313" key="14">
    <source>
        <dbReference type="EMBL" id="SOY30874.1"/>
    </source>
</evidence>
<dbReference type="AlphaFoldDB" id="A0A2K4ZK59"/>
<feature type="transmembrane region" description="Helical" evidence="13">
    <location>
        <begin position="12"/>
        <end position="34"/>
    </location>
</feature>
<keyword evidence="11 13" id="KW-0472">Membrane</keyword>
<dbReference type="GO" id="GO:0015297">
    <property type="term" value="F:antiporter activity"/>
    <property type="evidence" value="ECO:0007669"/>
    <property type="project" value="UniProtKB-KW"/>
</dbReference>
<protein>
    <recommendedName>
        <fullName evidence="4">Probable multidrug resistance protein NorM</fullName>
    </recommendedName>
    <alternativeName>
        <fullName evidence="12">Multidrug-efflux transporter</fullName>
    </alternativeName>
</protein>
<evidence type="ECO:0000256" key="5">
    <source>
        <dbReference type="ARBA" id="ARBA00022448"/>
    </source>
</evidence>
<evidence type="ECO:0000313" key="15">
    <source>
        <dbReference type="Proteomes" id="UP000236311"/>
    </source>
</evidence>
<keyword evidence="5" id="KW-0813">Transport</keyword>
<feature type="transmembrane region" description="Helical" evidence="13">
    <location>
        <begin position="92"/>
        <end position="113"/>
    </location>
</feature>
<dbReference type="CDD" id="cd13138">
    <property type="entry name" value="MATE_yoeA_like"/>
    <property type="match status" value="1"/>
</dbReference>
<feature type="transmembrane region" description="Helical" evidence="13">
    <location>
        <begin position="133"/>
        <end position="153"/>
    </location>
</feature>
<dbReference type="PANTHER" id="PTHR43298">
    <property type="entry name" value="MULTIDRUG RESISTANCE PROTEIN NORM-RELATED"/>
    <property type="match status" value="1"/>
</dbReference>
<evidence type="ECO:0000256" key="6">
    <source>
        <dbReference type="ARBA" id="ARBA00022449"/>
    </source>
</evidence>
<evidence type="ECO:0000256" key="10">
    <source>
        <dbReference type="ARBA" id="ARBA00023065"/>
    </source>
</evidence>
<dbReference type="Pfam" id="PF01554">
    <property type="entry name" value="MatE"/>
    <property type="match status" value="2"/>
</dbReference>
<dbReference type="EMBL" id="OFSM01000020">
    <property type="protein sequence ID" value="SOY30874.1"/>
    <property type="molecule type" value="Genomic_DNA"/>
</dbReference>
<keyword evidence="10" id="KW-0406">Ion transport</keyword>
<dbReference type="InterPro" id="IPR002528">
    <property type="entry name" value="MATE_fam"/>
</dbReference>
<keyword evidence="6" id="KW-0050">Antiport</keyword>
<keyword evidence="7" id="KW-1003">Cell membrane</keyword>
<keyword evidence="9 13" id="KW-1133">Transmembrane helix</keyword>
<comment type="subcellular location">
    <subcellularLocation>
        <location evidence="2">Cell membrane</location>
        <topology evidence="2">Multi-pass membrane protein</topology>
    </subcellularLocation>
</comment>
<comment type="similarity">
    <text evidence="3">Belongs to the multi antimicrobial extrusion (MATE) (TC 2.A.66.1) family.</text>
</comment>
<evidence type="ECO:0000256" key="3">
    <source>
        <dbReference type="ARBA" id="ARBA00010199"/>
    </source>
</evidence>
<dbReference type="InterPro" id="IPR048279">
    <property type="entry name" value="MdtK-like"/>
</dbReference>
<feature type="transmembrane region" description="Helical" evidence="13">
    <location>
        <begin position="414"/>
        <end position="435"/>
    </location>
</feature>
<dbReference type="InterPro" id="IPR050222">
    <property type="entry name" value="MATE_MdtK"/>
</dbReference>
<proteinExistence type="inferred from homology"/>
<feature type="transmembrane region" description="Helical" evidence="13">
    <location>
        <begin position="165"/>
        <end position="184"/>
    </location>
</feature>
<dbReference type="GO" id="GO:0005886">
    <property type="term" value="C:plasma membrane"/>
    <property type="evidence" value="ECO:0007669"/>
    <property type="project" value="UniProtKB-SubCell"/>
</dbReference>
<dbReference type="Proteomes" id="UP000236311">
    <property type="component" value="Unassembled WGS sequence"/>
</dbReference>
<comment type="function">
    <text evidence="1">Multidrug efflux pump.</text>
</comment>
<dbReference type="OrthoDB" id="9776324at2"/>
<feature type="transmembrane region" description="Helical" evidence="13">
    <location>
        <begin position="316"/>
        <end position="342"/>
    </location>
</feature>
<feature type="transmembrane region" description="Helical" evidence="13">
    <location>
        <begin position="54"/>
        <end position="80"/>
    </location>
</feature>
<accession>A0A2K4ZK59</accession>
<evidence type="ECO:0000256" key="4">
    <source>
        <dbReference type="ARBA" id="ARBA00020268"/>
    </source>
</evidence>
<dbReference type="GO" id="GO:0006811">
    <property type="term" value="P:monoatomic ion transport"/>
    <property type="evidence" value="ECO:0007669"/>
    <property type="project" value="UniProtKB-KW"/>
</dbReference>
<evidence type="ECO:0000256" key="9">
    <source>
        <dbReference type="ARBA" id="ARBA00022989"/>
    </source>
</evidence>
<dbReference type="PIRSF" id="PIRSF006603">
    <property type="entry name" value="DinF"/>
    <property type="match status" value="1"/>
</dbReference>
<keyword evidence="15" id="KW-1185">Reference proteome</keyword>
<evidence type="ECO:0000256" key="11">
    <source>
        <dbReference type="ARBA" id="ARBA00023136"/>
    </source>
</evidence>
<organism evidence="14 15">
    <name type="scientific">Acetatifactor muris</name>
    <dbReference type="NCBI Taxonomy" id="879566"/>
    <lineage>
        <taxon>Bacteria</taxon>
        <taxon>Bacillati</taxon>
        <taxon>Bacillota</taxon>
        <taxon>Clostridia</taxon>
        <taxon>Lachnospirales</taxon>
        <taxon>Lachnospiraceae</taxon>
        <taxon>Acetatifactor</taxon>
    </lineage>
</organism>
<dbReference type="NCBIfam" id="TIGR00797">
    <property type="entry name" value="matE"/>
    <property type="match status" value="1"/>
</dbReference>
<gene>
    <name evidence="14" type="primary">mepA_13</name>
    <name evidence="14" type="ORF">AMURIS_03608</name>
</gene>
<dbReference type="GO" id="GO:0042910">
    <property type="term" value="F:xenobiotic transmembrane transporter activity"/>
    <property type="evidence" value="ECO:0007669"/>
    <property type="project" value="InterPro"/>
</dbReference>
<feature type="transmembrane region" description="Helical" evidence="13">
    <location>
        <begin position="190"/>
        <end position="214"/>
    </location>
</feature>
<evidence type="ECO:0000256" key="7">
    <source>
        <dbReference type="ARBA" id="ARBA00022475"/>
    </source>
</evidence>
<evidence type="ECO:0000256" key="13">
    <source>
        <dbReference type="SAM" id="Phobius"/>
    </source>
</evidence>
<evidence type="ECO:0000256" key="12">
    <source>
        <dbReference type="ARBA" id="ARBA00031636"/>
    </source>
</evidence>
<feature type="transmembrane region" description="Helical" evidence="13">
    <location>
        <begin position="388"/>
        <end position="408"/>
    </location>
</feature>